<feature type="region of interest" description="Disordered" evidence="1">
    <location>
        <begin position="19"/>
        <end position="50"/>
    </location>
</feature>
<evidence type="ECO:0000313" key="3">
    <source>
        <dbReference type="Proteomes" id="UP000255467"/>
    </source>
</evidence>
<dbReference type="Proteomes" id="UP000255467">
    <property type="component" value="Unassembled WGS sequence"/>
</dbReference>
<protein>
    <submittedName>
        <fullName evidence="2">Uncharacterized protein</fullName>
    </submittedName>
</protein>
<dbReference type="EMBL" id="UGRY01000003">
    <property type="protein sequence ID" value="SUD47461.1"/>
    <property type="molecule type" value="Genomic_DNA"/>
</dbReference>
<name>A0A379JGR1_9NOCA</name>
<gene>
    <name evidence="2" type="ORF">NCTC1934_04772</name>
</gene>
<evidence type="ECO:0000313" key="2">
    <source>
        <dbReference type="EMBL" id="SUD47461.1"/>
    </source>
</evidence>
<reference evidence="2 3" key="1">
    <citation type="submission" date="2018-06" db="EMBL/GenBank/DDBJ databases">
        <authorList>
            <consortium name="Pathogen Informatics"/>
            <person name="Doyle S."/>
        </authorList>
    </citation>
    <scope>NUCLEOTIDE SEQUENCE [LARGE SCALE GENOMIC DNA]</scope>
    <source>
        <strain evidence="2 3">NCTC1934</strain>
    </source>
</reference>
<keyword evidence="3" id="KW-1185">Reference proteome</keyword>
<organism evidence="2 3">
    <name type="scientific">Nocardia otitidiscaviarum</name>
    <dbReference type="NCBI Taxonomy" id="1823"/>
    <lineage>
        <taxon>Bacteria</taxon>
        <taxon>Bacillati</taxon>
        <taxon>Actinomycetota</taxon>
        <taxon>Actinomycetes</taxon>
        <taxon>Mycobacteriales</taxon>
        <taxon>Nocardiaceae</taxon>
        <taxon>Nocardia</taxon>
    </lineage>
</organism>
<proteinExistence type="predicted"/>
<evidence type="ECO:0000256" key="1">
    <source>
        <dbReference type="SAM" id="MobiDB-lite"/>
    </source>
</evidence>
<dbReference type="AlphaFoldDB" id="A0A379JGR1"/>
<sequence length="50" mass="5339">MRNRAFRCRTGRVAPAGALAGTAELDTPVERPGTADPVAHNQPMRPVRAV</sequence>
<accession>A0A379JGR1</accession>